<organism evidence="3 4">
    <name type="scientific">Streptomyces calvus</name>
    <dbReference type="NCBI Taxonomy" id="67282"/>
    <lineage>
        <taxon>Bacteria</taxon>
        <taxon>Bacillati</taxon>
        <taxon>Actinomycetota</taxon>
        <taxon>Actinomycetes</taxon>
        <taxon>Kitasatosporales</taxon>
        <taxon>Streptomycetaceae</taxon>
        <taxon>Streptomyces</taxon>
    </lineage>
</organism>
<evidence type="ECO:0000256" key="2">
    <source>
        <dbReference type="SAM" id="Phobius"/>
    </source>
</evidence>
<keyword evidence="2" id="KW-0472">Membrane</keyword>
<proteinExistence type="predicted"/>
<protein>
    <submittedName>
        <fullName evidence="3">Uncharacterized protein</fullName>
    </submittedName>
</protein>
<dbReference type="AlphaFoldDB" id="A0AA40VKH7"/>
<accession>A0AA40VKH7</accession>
<dbReference type="RefSeq" id="WP_182675241.1">
    <property type="nucleotide sequence ID" value="NZ_BMSU01000018.1"/>
</dbReference>
<gene>
    <name evidence="3" type="ORF">FHS33_005486</name>
</gene>
<feature type="compositionally biased region" description="Polar residues" evidence="1">
    <location>
        <begin position="219"/>
        <end position="230"/>
    </location>
</feature>
<feature type="region of interest" description="Disordered" evidence="1">
    <location>
        <begin position="62"/>
        <end position="101"/>
    </location>
</feature>
<feature type="compositionally biased region" description="Low complexity" evidence="1">
    <location>
        <begin position="233"/>
        <end position="300"/>
    </location>
</feature>
<feature type="transmembrane region" description="Helical" evidence="2">
    <location>
        <begin position="42"/>
        <end position="61"/>
    </location>
</feature>
<sequence>MSDELARALRELAAQHETPPRLDAARVRDLARRRSRRRRATAVLGTAVTAACALAALAFTLHPDDPGGRRQLPGTASDRPTTGTPTSPPVPTPAPAGVLDLGGHTLTVGDRVMRVDSHSFDRFPPGSRMTVVAKADLRLLPLEAGAGAGGQEVKEIKVPYLVELRTSDGEPVYAGALAFDTRALAGLAAGTGWVGMDIRDAEWFYQRIRVGDRIEITSTADPDAQATTAVPDTAGTAAAPEPAGTAAVPEPAGTAAVPEPAGTAAVPETAGTAAVPQAAGTAAVPGTATTARAGTAAARTEAAEADRAP</sequence>
<comment type="caution">
    <text evidence="3">The sequence shown here is derived from an EMBL/GenBank/DDBJ whole genome shotgun (WGS) entry which is preliminary data.</text>
</comment>
<feature type="region of interest" description="Disordered" evidence="1">
    <location>
        <begin position="219"/>
        <end position="309"/>
    </location>
</feature>
<evidence type="ECO:0000313" key="4">
    <source>
        <dbReference type="Proteomes" id="UP000530412"/>
    </source>
</evidence>
<dbReference type="Proteomes" id="UP000530412">
    <property type="component" value="Unassembled WGS sequence"/>
</dbReference>
<keyword evidence="2" id="KW-0812">Transmembrane</keyword>
<name>A0AA40VKH7_9ACTN</name>
<dbReference type="EMBL" id="JACJIE010000017">
    <property type="protein sequence ID" value="MBA8947029.1"/>
    <property type="molecule type" value="Genomic_DNA"/>
</dbReference>
<reference evidence="3 4" key="1">
    <citation type="submission" date="2020-08" db="EMBL/GenBank/DDBJ databases">
        <title>Genomic Encyclopedia of Type Strains, Phase III (KMG-III): the genomes of soil and plant-associated and newly described type strains.</title>
        <authorList>
            <person name="Whitman W."/>
        </authorList>
    </citation>
    <scope>NUCLEOTIDE SEQUENCE [LARGE SCALE GENOMIC DNA]</scope>
    <source>
        <strain evidence="3 4">CECT 3271</strain>
    </source>
</reference>
<evidence type="ECO:0000313" key="3">
    <source>
        <dbReference type="EMBL" id="MBA8947029.1"/>
    </source>
</evidence>
<keyword evidence="2" id="KW-1133">Transmembrane helix</keyword>
<evidence type="ECO:0000256" key="1">
    <source>
        <dbReference type="SAM" id="MobiDB-lite"/>
    </source>
</evidence>